<dbReference type="InterPro" id="IPR033248">
    <property type="entry name" value="Transketolase_C"/>
</dbReference>
<reference evidence="2" key="1">
    <citation type="submission" date="2021-12" db="EMBL/GenBank/DDBJ databases">
        <title>Alicyclobacillaceae gen. nov., sp. nov., isolated from chalcocite enrichment system.</title>
        <authorList>
            <person name="Jiang Z."/>
        </authorList>
    </citation>
    <scope>NUCLEOTIDE SEQUENCE</scope>
    <source>
        <strain evidence="2">MYW30-H2</strain>
    </source>
</reference>
<dbReference type="InterPro" id="IPR051157">
    <property type="entry name" value="PDH/Transketolase"/>
</dbReference>
<dbReference type="Gene3D" id="3.40.50.970">
    <property type="match status" value="1"/>
</dbReference>
<dbReference type="RefSeq" id="WP_347438079.1">
    <property type="nucleotide sequence ID" value="NZ_CP089291.1"/>
</dbReference>
<dbReference type="InterPro" id="IPR029061">
    <property type="entry name" value="THDP-binding"/>
</dbReference>
<dbReference type="PANTHER" id="PTHR43825">
    <property type="entry name" value="PYRUVATE DEHYDROGENASE E1 COMPONENT"/>
    <property type="match status" value="1"/>
</dbReference>
<dbReference type="PANTHER" id="PTHR43825:SF5">
    <property type="entry name" value="HYPOTHETICAL TRANSKETOLASE FAMILY PROTEIN"/>
    <property type="match status" value="1"/>
</dbReference>
<dbReference type="CDD" id="cd07033">
    <property type="entry name" value="TPP_PYR_DXS_TK_like"/>
    <property type="match status" value="1"/>
</dbReference>
<dbReference type="EMBL" id="CP089291">
    <property type="protein sequence ID" value="UOF91386.1"/>
    <property type="molecule type" value="Genomic_DNA"/>
</dbReference>
<protein>
    <submittedName>
        <fullName evidence="2">1-deoxy-D-xylulose-5-phosphate synthase</fullName>
    </submittedName>
</protein>
<dbReference type="InterPro" id="IPR005475">
    <property type="entry name" value="Transketolase-like_Pyr-bd"/>
</dbReference>
<name>A0ABY4CQ78_9BACL</name>
<dbReference type="Gene3D" id="3.40.50.920">
    <property type="match status" value="1"/>
</dbReference>
<dbReference type="Pfam" id="PF02779">
    <property type="entry name" value="Transket_pyr"/>
    <property type="match status" value="1"/>
</dbReference>
<accession>A0ABY4CQ78</accession>
<dbReference type="Pfam" id="PF02780">
    <property type="entry name" value="Transketolase_C"/>
    <property type="match status" value="1"/>
</dbReference>
<evidence type="ECO:0000313" key="3">
    <source>
        <dbReference type="Proteomes" id="UP000830167"/>
    </source>
</evidence>
<organism evidence="2 3">
    <name type="scientific">Fodinisporobacter ferrooxydans</name>
    <dbReference type="NCBI Taxonomy" id="2901836"/>
    <lineage>
        <taxon>Bacteria</taxon>
        <taxon>Bacillati</taxon>
        <taxon>Bacillota</taxon>
        <taxon>Bacilli</taxon>
        <taxon>Bacillales</taxon>
        <taxon>Alicyclobacillaceae</taxon>
        <taxon>Fodinisporobacter</taxon>
    </lineage>
</organism>
<gene>
    <name evidence="2" type="ORF">LSG31_03790</name>
</gene>
<feature type="domain" description="Transketolase-like pyrimidine-binding" evidence="1">
    <location>
        <begin position="1"/>
        <end position="163"/>
    </location>
</feature>
<evidence type="ECO:0000259" key="1">
    <source>
        <dbReference type="SMART" id="SM00861"/>
    </source>
</evidence>
<evidence type="ECO:0000313" key="2">
    <source>
        <dbReference type="EMBL" id="UOF91386.1"/>
    </source>
</evidence>
<keyword evidence="3" id="KW-1185">Reference proteome</keyword>
<dbReference type="SMART" id="SM00861">
    <property type="entry name" value="Transket_pyr"/>
    <property type="match status" value="1"/>
</dbReference>
<dbReference type="SUPFAM" id="SSF52922">
    <property type="entry name" value="TK C-terminal domain-like"/>
    <property type="match status" value="1"/>
</dbReference>
<proteinExistence type="predicted"/>
<sequence length="315" mass="34773">MRSTFVKCLIEQAKADERIFLITPDLGYSVLEEFANLFPNRFLNVGIAEQNAIGIASGLALSGKIVYVYSIIPFITMRCFEQIRVDVAYMETNVRIVGVGAGLSYGPQGATHHAIEDIAIMRSLPNMTVCCPGDPVEVRNIMEQSLSINGPIYIRLGRNGEASIHNDNVKFKIGQAIKVSEGKDLVLFTTSNMLEQGEIWVKKLREKGKSVTHISMPTIKPIDKSIINEVIELGVPIISLEEHSIIGGLGSAISEIIAESGKAVNFKRIGINDSYSHYVGNHEFLRSKFGLEDILEEVLPCERKSTSTIDLYTNI</sequence>
<dbReference type="Proteomes" id="UP000830167">
    <property type="component" value="Chromosome"/>
</dbReference>
<dbReference type="InterPro" id="IPR009014">
    <property type="entry name" value="Transketo_C/PFOR_II"/>
</dbReference>
<dbReference type="SUPFAM" id="SSF52518">
    <property type="entry name" value="Thiamin diphosphate-binding fold (THDP-binding)"/>
    <property type="match status" value="1"/>
</dbReference>